<feature type="transmembrane region" description="Helical" evidence="10">
    <location>
        <begin position="192"/>
        <end position="212"/>
    </location>
</feature>
<keyword evidence="7 10" id="KW-0472">Membrane</keyword>
<comment type="function">
    <text evidence="8">Involved in peptidoglycan biosynthesis. Transports lipid-linked peptidoglycan precursors from the inner to the outer leaflet of the cytoplasmic membrane.</text>
</comment>
<dbReference type="Pfam" id="PF03023">
    <property type="entry name" value="MurJ"/>
    <property type="match status" value="1"/>
</dbReference>
<dbReference type="GO" id="GO:0005886">
    <property type="term" value="C:plasma membrane"/>
    <property type="evidence" value="ECO:0007669"/>
    <property type="project" value="UniProtKB-SubCell"/>
</dbReference>
<feature type="transmembrane region" description="Helical" evidence="10">
    <location>
        <begin position="302"/>
        <end position="325"/>
    </location>
</feature>
<keyword evidence="3 10" id="KW-0812">Transmembrane</keyword>
<feature type="transmembrane region" description="Helical" evidence="10">
    <location>
        <begin position="135"/>
        <end position="152"/>
    </location>
</feature>
<comment type="caution">
    <text evidence="11">The sequence shown here is derived from an EMBL/GenBank/DDBJ whole genome shotgun (WGS) entry which is preliminary data.</text>
</comment>
<feature type="transmembrane region" description="Helical" evidence="10">
    <location>
        <begin position="90"/>
        <end position="123"/>
    </location>
</feature>
<feature type="transmembrane region" description="Helical" evidence="10">
    <location>
        <begin position="51"/>
        <end position="69"/>
    </location>
</feature>
<gene>
    <name evidence="11" type="ORF">EYH37_02595</name>
</gene>
<keyword evidence="5" id="KW-0573">Peptidoglycan synthesis</keyword>
<evidence type="ECO:0000256" key="7">
    <source>
        <dbReference type="ARBA" id="ARBA00023136"/>
    </source>
</evidence>
<dbReference type="InterPro" id="IPR051050">
    <property type="entry name" value="Lipid_II_flippase_MurJ/MviN"/>
</dbReference>
<evidence type="ECO:0000256" key="8">
    <source>
        <dbReference type="ARBA" id="ARBA00060041"/>
    </source>
</evidence>
<keyword evidence="6 10" id="KW-1133">Transmembrane helix</keyword>
<keyword evidence="2" id="KW-1003">Cell membrane</keyword>
<sequence length="434" mass="50129">MGLKSFLTPSKETVLQAIFRSSFLNLLSRVFGYLKQVTIAVLIGFNINTDAFFLAMGLLGLFLTFLDVFDSLGVPNLVRARQKSFKEFRNLAAVLLTFTTALAVAITLLALLLSPIVVNIAFGYNEGEKQLLKEYFMLLTPYLFFSFFFHHFGAIYRSLRHFTVYFFGEFLFAFFSFLFTFLGLLFTKNPKVLPIAVSLSQFLATFYILFVSKPYWEIKFYLDKTVKSMLKQFIQLLGVYAVFHIYTLVDRTFASYLPHKSISALTYGWMVAMIPRGLFKFEHIVITSLSEVNAKWEKIKFYTLRISLFTLPFVVFIFVFAPYIVKLLFGYGTFSVLDIKLTTTATKFYVLSLPFVFLWAIFYKIFQIKEKIYWVVPIIGLTSILNGLLNYFFIFKFNLALEGICIATLIAYLVLTFLSFTLLKFLINKEGNYG</sequence>
<comment type="similarity">
    <text evidence="9">Belongs to the MurJ/MviN family.</text>
</comment>
<name>A0A9D1CG77_AQUAO</name>
<evidence type="ECO:0000256" key="2">
    <source>
        <dbReference type="ARBA" id="ARBA00022475"/>
    </source>
</evidence>
<evidence type="ECO:0000313" key="12">
    <source>
        <dbReference type="Proteomes" id="UP000606463"/>
    </source>
</evidence>
<feature type="transmembrane region" description="Helical" evidence="10">
    <location>
        <begin position="233"/>
        <end position="249"/>
    </location>
</feature>
<comment type="subcellular location">
    <subcellularLocation>
        <location evidence="1">Cell membrane</location>
        <topology evidence="1">Multi-pass membrane protein</topology>
    </subcellularLocation>
</comment>
<dbReference type="EMBL" id="DQVE01000028">
    <property type="protein sequence ID" value="HIP98243.1"/>
    <property type="molecule type" value="Genomic_DNA"/>
</dbReference>
<evidence type="ECO:0000256" key="1">
    <source>
        <dbReference type="ARBA" id="ARBA00004651"/>
    </source>
</evidence>
<reference evidence="11" key="1">
    <citation type="journal article" date="2020" name="ISME J.">
        <title>Gammaproteobacteria mediating utilization of methyl-, sulfur- and petroleum organic compounds in deep ocean hydrothermal plumes.</title>
        <authorList>
            <person name="Zhou Z."/>
            <person name="Liu Y."/>
            <person name="Pan J."/>
            <person name="Cron B.R."/>
            <person name="Toner B.M."/>
            <person name="Anantharaman K."/>
            <person name="Breier J.A."/>
            <person name="Dick G.J."/>
            <person name="Li M."/>
        </authorList>
    </citation>
    <scope>NUCLEOTIDE SEQUENCE</scope>
    <source>
        <strain evidence="11">SZUA-1501</strain>
    </source>
</reference>
<dbReference type="GO" id="GO:0015648">
    <property type="term" value="F:lipid-linked peptidoglycan transporter activity"/>
    <property type="evidence" value="ECO:0007669"/>
    <property type="project" value="TreeGrafter"/>
</dbReference>
<organism evidence="11 12">
    <name type="scientific">Aquifex aeolicus</name>
    <dbReference type="NCBI Taxonomy" id="63363"/>
    <lineage>
        <taxon>Bacteria</taxon>
        <taxon>Pseudomonadati</taxon>
        <taxon>Aquificota</taxon>
        <taxon>Aquificia</taxon>
        <taxon>Aquificales</taxon>
        <taxon>Aquificaceae</taxon>
        <taxon>Aquifex</taxon>
    </lineage>
</organism>
<dbReference type="PANTHER" id="PTHR47019:SF1">
    <property type="entry name" value="LIPID II FLIPPASE MURJ"/>
    <property type="match status" value="1"/>
</dbReference>
<dbReference type="InterPro" id="IPR004268">
    <property type="entry name" value="MurJ"/>
</dbReference>
<evidence type="ECO:0000256" key="3">
    <source>
        <dbReference type="ARBA" id="ARBA00022692"/>
    </source>
</evidence>
<protein>
    <submittedName>
        <fullName evidence="11">Murein biosynthesis integral membrane protein MurJ</fullName>
    </submittedName>
</protein>
<evidence type="ECO:0000256" key="6">
    <source>
        <dbReference type="ARBA" id="ARBA00022989"/>
    </source>
</evidence>
<feature type="transmembrane region" description="Helical" evidence="10">
    <location>
        <begin position="372"/>
        <end position="393"/>
    </location>
</feature>
<evidence type="ECO:0000256" key="5">
    <source>
        <dbReference type="ARBA" id="ARBA00022984"/>
    </source>
</evidence>
<dbReference type="PANTHER" id="PTHR47019">
    <property type="entry name" value="LIPID II FLIPPASE MURJ"/>
    <property type="match status" value="1"/>
</dbReference>
<dbReference type="AlphaFoldDB" id="A0A9D1CG77"/>
<dbReference type="GO" id="GO:0034204">
    <property type="term" value="P:lipid translocation"/>
    <property type="evidence" value="ECO:0007669"/>
    <property type="project" value="TreeGrafter"/>
</dbReference>
<evidence type="ECO:0000256" key="4">
    <source>
        <dbReference type="ARBA" id="ARBA00022960"/>
    </source>
</evidence>
<evidence type="ECO:0000256" key="10">
    <source>
        <dbReference type="SAM" id="Phobius"/>
    </source>
</evidence>
<dbReference type="GO" id="GO:0008360">
    <property type="term" value="P:regulation of cell shape"/>
    <property type="evidence" value="ECO:0007669"/>
    <property type="project" value="UniProtKB-KW"/>
</dbReference>
<accession>A0A9D1CG77</accession>
<feature type="transmembrane region" description="Helical" evidence="10">
    <location>
        <begin position="399"/>
        <end position="423"/>
    </location>
</feature>
<dbReference type="Proteomes" id="UP000606463">
    <property type="component" value="Unassembled WGS sequence"/>
</dbReference>
<dbReference type="GO" id="GO:0009252">
    <property type="term" value="P:peptidoglycan biosynthetic process"/>
    <property type="evidence" value="ECO:0007669"/>
    <property type="project" value="UniProtKB-KW"/>
</dbReference>
<feature type="transmembrane region" description="Helical" evidence="10">
    <location>
        <begin position="345"/>
        <end position="365"/>
    </location>
</feature>
<evidence type="ECO:0000313" key="11">
    <source>
        <dbReference type="EMBL" id="HIP98243.1"/>
    </source>
</evidence>
<feature type="transmembrane region" description="Helical" evidence="10">
    <location>
        <begin position="164"/>
        <end position="186"/>
    </location>
</feature>
<feature type="transmembrane region" description="Helical" evidence="10">
    <location>
        <begin position="261"/>
        <end position="281"/>
    </location>
</feature>
<proteinExistence type="inferred from homology"/>
<evidence type="ECO:0000256" key="9">
    <source>
        <dbReference type="ARBA" id="ARBA00061532"/>
    </source>
</evidence>
<keyword evidence="4" id="KW-0133">Cell shape</keyword>